<dbReference type="Proteomes" id="UP000831701">
    <property type="component" value="Chromosome 23"/>
</dbReference>
<feature type="non-terminal residue" evidence="1">
    <location>
        <position position="1"/>
    </location>
</feature>
<keyword evidence="2" id="KW-1185">Reference proteome</keyword>
<organism evidence="1 2">
    <name type="scientific">Scortum barcoo</name>
    <name type="common">barcoo grunter</name>
    <dbReference type="NCBI Taxonomy" id="214431"/>
    <lineage>
        <taxon>Eukaryota</taxon>
        <taxon>Metazoa</taxon>
        <taxon>Chordata</taxon>
        <taxon>Craniata</taxon>
        <taxon>Vertebrata</taxon>
        <taxon>Euteleostomi</taxon>
        <taxon>Actinopterygii</taxon>
        <taxon>Neopterygii</taxon>
        <taxon>Teleostei</taxon>
        <taxon>Neoteleostei</taxon>
        <taxon>Acanthomorphata</taxon>
        <taxon>Eupercaria</taxon>
        <taxon>Centrarchiformes</taxon>
        <taxon>Terapontoidei</taxon>
        <taxon>Terapontidae</taxon>
        <taxon>Scortum</taxon>
    </lineage>
</organism>
<sequence>AEAKITEEHIKKDFECLHRFLRDEEAASLFALQEKQKEKKKEVEDRIDRMNGVITSLEQKIRLIEEELVAGGDGVEFLEHYPNTKKSTWPEPQRVCSPLIDVAKHLGNLQYTVWKKMTDVAPYTPVTLDPRTACQSLWVSSRLNSVHITPGPSQGLEQSLHVPAIPERFHPYSCILAREGFDSGVHSWDIEVYKYFVSVTPIIGWSVWSVSRKTEFEACPEAGLWYQPARWRIPSSDHSLSGPKSWQHLSRVCVTLNWDKKTLEFKDADSDAHLFTFRHYFSEKVYPYFETVSLRGGFAVLEQRVNISVSSDHVPVEDVAITEGDQLTKSESCTQGDINTASNNNNSKMSERCLTEDKSSVICSVREKKTTHVRCSTKDQLIKSKASEKEKAKNNKSAVKKQSSKPRFSVTYHVSLNRALNIIDKQSCNHEQVQINHVDHLVHDPHDK</sequence>
<gene>
    <name evidence="1" type="ORF">L3Q82_019516</name>
</gene>
<accession>A0ACB8VBJ0</accession>
<reference evidence="1" key="1">
    <citation type="submission" date="2022-04" db="EMBL/GenBank/DDBJ databases">
        <title>Jade perch genome.</title>
        <authorList>
            <person name="Chao B."/>
        </authorList>
    </citation>
    <scope>NUCLEOTIDE SEQUENCE</scope>
    <source>
        <strain evidence="1">CB-2022</strain>
    </source>
</reference>
<name>A0ACB8VBJ0_9TELE</name>
<proteinExistence type="predicted"/>
<comment type="caution">
    <text evidence="1">The sequence shown here is derived from an EMBL/GenBank/DDBJ whole genome shotgun (WGS) entry which is preliminary data.</text>
</comment>
<evidence type="ECO:0000313" key="1">
    <source>
        <dbReference type="EMBL" id="KAI3352938.1"/>
    </source>
</evidence>
<protein>
    <submittedName>
        <fullName evidence="1">Uncharacterized protein</fullName>
    </submittedName>
</protein>
<evidence type="ECO:0000313" key="2">
    <source>
        <dbReference type="Proteomes" id="UP000831701"/>
    </source>
</evidence>
<dbReference type="EMBL" id="CM041553">
    <property type="protein sequence ID" value="KAI3352938.1"/>
    <property type="molecule type" value="Genomic_DNA"/>
</dbReference>